<evidence type="ECO:0000256" key="1">
    <source>
        <dbReference type="ARBA" id="ARBA00002324"/>
    </source>
</evidence>
<keyword evidence="9 11" id="KW-0520">NAD</keyword>
<dbReference type="NCBIfam" id="TIGR00125">
    <property type="entry name" value="cyt_tran_rel"/>
    <property type="match status" value="1"/>
</dbReference>
<name>A0A4V1L683_9BACT</name>
<evidence type="ECO:0000256" key="7">
    <source>
        <dbReference type="ARBA" id="ARBA00022741"/>
    </source>
</evidence>
<keyword evidence="4 11" id="KW-0662">Pyridine nucleotide biosynthesis</keyword>
<dbReference type="EC" id="2.7.7.18" evidence="11"/>
<evidence type="ECO:0000259" key="12">
    <source>
        <dbReference type="Pfam" id="PF01467"/>
    </source>
</evidence>
<comment type="similarity">
    <text evidence="3 11">Belongs to the NadD family.</text>
</comment>
<dbReference type="NCBIfam" id="TIGR00482">
    <property type="entry name" value="nicotinate (nicotinamide) nucleotide adenylyltransferase"/>
    <property type="match status" value="1"/>
</dbReference>
<evidence type="ECO:0000256" key="4">
    <source>
        <dbReference type="ARBA" id="ARBA00022642"/>
    </source>
</evidence>
<accession>A0A4V1L683</accession>
<comment type="pathway">
    <text evidence="2 11">Cofactor biosynthesis; NAD(+) biosynthesis; deamido-NAD(+) from nicotinate D-ribonucleotide: step 1/1.</text>
</comment>
<proteinExistence type="inferred from homology"/>
<reference evidence="13 14" key="1">
    <citation type="submission" date="2018-11" db="EMBL/GenBank/DDBJ databases">
        <authorList>
            <person name="Mardanov A.V."/>
            <person name="Ravin N.V."/>
            <person name="Dedysh S.N."/>
        </authorList>
    </citation>
    <scope>NUCLEOTIDE SEQUENCE [LARGE SCALE GENOMIC DNA]</scope>
    <source>
        <strain evidence="13 14">AF10</strain>
    </source>
</reference>
<sequence length="194" mass="21595">MRVALFGGSFDPPHRGHVAIAKAAADAFRLDRVLFAPVGRQPLKRDALIASFEDRLAMVRLACEGDSRLVASDMDAPTGDGTPNYTVDTLVRLGARFPGAELFCVVGVDAFKDMPRWREPDRLRSLAEWIVVTRPGYSVEIAEAGGGKHLLETVHEDVSATDVRERLREGLRCQDLVPVQVLRYIEEHGLYRRQ</sequence>
<keyword evidence="8 11" id="KW-0067">ATP-binding</keyword>
<dbReference type="OrthoDB" id="5295945at2"/>
<keyword evidence="7 11" id="KW-0547">Nucleotide-binding</keyword>
<keyword evidence="5 11" id="KW-0808">Transferase</keyword>
<evidence type="ECO:0000256" key="10">
    <source>
        <dbReference type="ARBA" id="ARBA00048721"/>
    </source>
</evidence>
<evidence type="ECO:0000313" key="13">
    <source>
        <dbReference type="EMBL" id="RXH58364.1"/>
    </source>
</evidence>
<dbReference type="RefSeq" id="WP_128912374.1">
    <property type="nucleotide sequence ID" value="NZ_RDSM01000001.1"/>
</dbReference>
<evidence type="ECO:0000256" key="8">
    <source>
        <dbReference type="ARBA" id="ARBA00022840"/>
    </source>
</evidence>
<comment type="catalytic activity">
    <reaction evidence="10 11">
        <text>nicotinate beta-D-ribonucleotide + ATP + H(+) = deamido-NAD(+) + diphosphate</text>
        <dbReference type="Rhea" id="RHEA:22860"/>
        <dbReference type="ChEBI" id="CHEBI:15378"/>
        <dbReference type="ChEBI" id="CHEBI:30616"/>
        <dbReference type="ChEBI" id="CHEBI:33019"/>
        <dbReference type="ChEBI" id="CHEBI:57502"/>
        <dbReference type="ChEBI" id="CHEBI:58437"/>
        <dbReference type="EC" id="2.7.7.18"/>
    </reaction>
</comment>
<dbReference type="EMBL" id="RDSM01000001">
    <property type="protein sequence ID" value="RXH58364.1"/>
    <property type="molecule type" value="Genomic_DNA"/>
</dbReference>
<dbReference type="GO" id="GO:0009435">
    <property type="term" value="P:NAD+ biosynthetic process"/>
    <property type="evidence" value="ECO:0007669"/>
    <property type="project" value="UniProtKB-UniRule"/>
</dbReference>
<dbReference type="Pfam" id="PF01467">
    <property type="entry name" value="CTP_transf_like"/>
    <property type="match status" value="1"/>
</dbReference>
<dbReference type="InterPro" id="IPR004821">
    <property type="entry name" value="Cyt_trans-like"/>
</dbReference>
<dbReference type="Proteomes" id="UP000289437">
    <property type="component" value="Unassembled WGS sequence"/>
</dbReference>
<reference evidence="14" key="2">
    <citation type="submission" date="2019-02" db="EMBL/GenBank/DDBJ databases">
        <title>Granulicella sibirica sp. nov., a psychrotolerant acidobacterium isolated from an organic soil layer in forested tundra, West Siberia.</title>
        <authorList>
            <person name="Oshkin I.Y."/>
            <person name="Kulichevskaya I.S."/>
            <person name="Rijpstra W.I.C."/>
            <person name="Sinninghe Damste J.S."/>
            <person name="Rakitin A.L."/>
            <person name="Ravin N.V."/>
            <person name="Dedysh S.N."/>
        </authorList>
    </citation>
    <scope>NUCLEOTIDE SEQUENCE [LARGE SCALE GENOMIC DNA]</scope>
    <source>
        <strain evidence="14">AF10</strain>
    </source>
</reference>
<dbReference type="GO" id="GO:0004515">
    <property type="term" value="F:nicotinate-nucleotide adenylyltransferase activity"/>
    <property type="evidence" value="ECO:0007669"/>
    <property type="project" value="UniProtKB-UniRule"/>
</dbReference>
<dbReference type="AlphaFoldDB" id="A0A4V1L683"/>
<evidence type="ECO:0000256" key="11">
    <source>
        <dbReference type="HAMAP-Rule" id="MF_00244"/>
    </source>
</evidence>
<gene>
    <name evidence="11" type="primary">nadD</name>
    <name evidence="13" type="ORF">GRAN_1674</name>
</gene>
<evidence type="ECO:0000256" key="3">
    <source>
        <dbReference type="ARBA" id="ARBA00009014"/>
    </source>
</evidence>
<dbReference type="HAMAP" id="MF_00244">
    <property type="entry name" value="NaMN_adenylyltr"/>
    <property type="match status" value="1"/>
</dbReference>
<comment type="function">
    <text evidence="1 11">Catalyzes the reversible adenylation of nicotinate mononucleotide (NaMN) to nicotinic acid adenine dinucleotide (NaAD).</text>
</comment>
<dbReference type="PANTHER" id="PTHR39321">
    <property type="entry name" value="NICOTINATE-NUCLEOTIDE ADENYLYLTRANSFERASE-RELATED"/>
    <property type="match status" value="1"/>
</dbReference>
<protein>
    <recommendedName>
        <fullName evidence="11">Probable nicotinate-nucleotide adenylyltransferase</fullName>
        <ecNumber evidence="11">2.7.7.18</ecNumber>
    </recommendedName>
    <alternativeName>
        <fullName evidence="11">Deamido-NAD(+) diphosphorylase</fullName>
    </alternativeName>
    <alternativeName>
        <fullName evidence="11">Deamido-NAD(+) pyrophosphorylase</fullName>
    </alternativeName>
    <alternativeName>
        <fullName evidence="11">Nicotinate mononucleotide adenylyltransferase</fullName>
        <shortName evidence="11">NaMN adenylyltransferase</shortName>
    </alternativeName>
</protein>
<dbReference type="UniPathway" id="UPA00253">
    <property type="reaction ID" value="UER00332"/>
</dbReference>
<evidence type="ECO:0000256" key="9">
    <source>
        <dbReference type="ARBA" id="ARBA00023027"/>
    </source>
</evidence>
<keyword evidence="6 11" id="KW-0548">Nucleotidyltransferase</keyword>
<dbReference type="Gene3D" id="3.40.50.620">
    <property type="entry name" value="HUPs"/>
    <property type="match status" value="1"/>
</dbReference>
<organism evidence="13 14">
    <name type="scientific">Granulicella sibirica</name>
    <dbReference type="NCBI Taxonomy" id="2479048"/>
    <lineage>
        <taxon>Bacteria</taxon>
        <taxon>Pseudomonadati</taxon>
        <taxon>Acidobacteriota</taxon>
        <taxon>Terriglobia</taxon>
        <taxon>Terriglobales</taxon>
        <taxon>Acidobacteriaceae</taxon>
        <taxon>Granulicella</taxon>
    </lineage>
</organism>
<dbReference type="CDD" id="cd02165">
    <property type="entry name" value="NMNAT"/>
    <property type="match status" value="1"/>
</dbReference>
<dbReference type="InterPro" id="IPR005248">
    <property type="entry name" value="NadD/NMNAT"/>
</dbReference>
<dbReference type="NCBIfam" id="NF000840">
    <property type="entry name" value="PRK00071.1-3"/>
    <property type="match status" value="1"/>
</dbReference>
<evidence type="ECO:0000256" key="6">
    <source>
        <dbReference type="ARBA" id="ARBA00022695"/>
    </source>
</evidence>
<evidence type="ECO:0000256" key="2">
    <source>
        <dbReference type="ARBA" id="ARBA00005019"/>
    </source>
</evidence>
<dbReference type="SUPFAM" id="SSF52374">
    <property type="entry name" value="Nucleotidylyl transferase"/>
    <property type="match status" value="1"/>
</dbReference>
<dbReference type="InterPro" id="IPR014729">
    <property type="entry name" value="Rossmann-like_a/b/a_fold"/>
</dbReference>
<comment type="caution">
    <text evidence="13">The sequence shown here is derived from an EMBL/GenBank/DDBJ whole genome shotgun (WGS) entry which is preliminary data.</text>
</comment>
<evidence type="ECO:0000256" key="5">
    <source>
        <dbReference type="ARBA" id="ARBA00022679"/>
    </source>
</evidence>
<dbReference type="GO" id="GO:0005524">
    <property type="term" value="F:ATP binding"/>
    <property type="evidence" value="ECO:0007669"/>
    <property type="project" value="UniProtKB-KW"/>
</dbReference>
<dbReference type="PANTHER" id="PTHR39321:SF3">
    <property type="entry name" value="PHOSPHOPANTETHEINE ADENYLYLTRANSFERASE"/>
    <property type="match status" value="1"/>
</dbReference>
<feature type="domain" description="Cytidyltransferase-like" evidence="12">
    <location>
        <begin position="5"/>
        <end position="166"/>
    </location>
</feature>
<evidence type="ECO:0000313" key="14">
    <source>
        <dbReference type="Proteomes" id="UP000289437"/>
    </source>
</evidence>
<keyword evidence="14" id="KW-1185">Reference proteome</keyword>